<keyword evidence="7" id="KW-0807">Transducer</keyword>
<evidence type="ECO:0000256" key="3">
    <source>
        <dbReference type="ARBA" id="ARBA00022989"/>
    </source>
</evidence>
<keyword evidence="3 8" id="KW-1133">Transmembrane helix</keyword>
<reference evidence="11" key="2">
    <citation type="submission" date="2025-08" db="UniProtKB">
        <authorList>
            <consortium name="RefSeq"/>
        </authorList>
    </citation>
    <scope>IDENTIFICATION</scope>
    <source>
        <tissue evidence="11">Blood</tissue>
    </source>
</reference>
<feature type="transmembrane region" description="Helical" evidence="8">
    <location>
        <begin position="113"/>
        <end position="131"/>
    </location>
</feature>
<dbReference type="PANTHER" id="PTHR10489">
    <property type="entry name" value="CELL ADHESION MOLECULE"/>
    <property type="match status" value="1"/>
</dbReference>
<evidence type="ECO:0000256" key="8">
    <source>
        <dbReference type="SAM" id="Phobius"/>
    </source>
</evidence>
<dbReference type="GO" id="GO:0019722">
    <property type="term" value="P:calcium-mediated signaling"/>
    <property type="evidence" value="ECO:0007669"/>
    <property type="project" value="TreeGrafter"/>
</dbReference>
<keyword evidence="4" id="KW-0297">G-protein coupled receptor</keyword>
<comment type="subcellular location">
    <subcellularLocation>
        <location evidence="1">Membrane</location>
    </subcellularLocation>
</comment>
<feature type="transmembrane region" description="Helical" evidence="8">
    <location>
        <begin position="234"/>
        <end position="256"/>
    </location>
</feature>
<dbReference type="PANTHER" id="PTHR10489:SF730">
    <property type="entry name" value="CHEMOKINE XC RECEPTOR 1"/>
    <property type="match status" value="1"/>
</dbReference>
<evidence type="ECO:0000256" key="7">
    <source>
        <dbReference type="ARBA" id="ARBA00023224"/>
    </source>
</evidence>
<dbReference type="GeneID" id="108275521"/>
<accession>A0A2D0SHB6</accession>
<keyword evidence="10" id="KW-1185">Reference proteome</keyword>
<feature type="domain" description="G-protein coupled receptors family 1 profile" evidence="9">
    <location>
        <begin position="56"/>
        <end position="288"/>
    </location>
</feature>
<evidence type="ECO:0000256" key="5">
    <source>
        <dbReference type="ARBA" id="ARBA00023136"/>
    </source>
</evidence>
<dbReference type="InterPro" id="IPR000276">
    <property type="entry name" value="GPCR_Rhodpsn"/>
</dbReference>
<dbReference type="InterPro" id="IPR017452">
    <property type="entry name" value="GPCR_Rhodpsn_7TM"/>
</dbReference>
<evidence type="ECO:0000313" key="10">
    <source>
        <dbReference type="Proteomes" id="UP000221080"/>
    </source>
</evidence>
<dbReference type="GO" id="GO:0006955">
    <property type="term" value="P:immune response"/>
    <property type="evidence" value="ECO:0007669"/>
    <property type="project" value="TreeGrafter"/>
</dbReference>
<keyword evidence="2 8" id="KW-0812">Transmembrane</keyword>
<dbReference type="GO" id="GO:0016493">
    <property type="term" value="F:C-C chemokine receptor activity"/>
    <property type="evidence" value="ECO:0007669"/>
    <property type="project" value="TreeGrafter"/>
</dbReference>
<dbReference type="GO" id="GO:0060326">
    <property type="term" value="P:cell chemotaxis"/>
    <property type="evidence" value="ECO:0007669"/>
    <property type="project" value="TreeGrafter"/>
</dbReference>
<dbReference type="Gene3D" id="1.20.1070.10">
    <property type="entry name" value="Rhodopsin 7-helix transmembrane proteins"/>
    <property type="match status" value="1"/>
</dbReference>
<dbReference type="GO" id="GO:0009897">
    <property type="term" value="C:external side of plasma membrane"/>
    <property type="evidence" value="ECO:0007669"/>
    <property type="project" value="TreeGrafter"/>
</dbReference>
<feature type="transmembrane region" description="Helical" evidence="8">
    <location>
        <begin position="39"/>
        <end position="68"/>
    </location>
</feature>
<dbReference type="InterPro" id="IPR050119">
    <property type="entry name" value="CCR1-9-like"/>
</dbReference>
<dbReference type="SUPFAM" id="SSF81321">
    <property type="entry name" value="Family A G protein-coupled receptor-like"/>
    <property type="match status" value="1"/>
</dbReference>
<dbReference type="GO" id="GO:0019957">
    <property type="term" value="F:C-C chemokine binding"/>
    <property type="evidence" value="ECO:0007669"/>
    <property type="project" value="TreeGrafter"/>
</dbReference>
<dbReference type="OMA" id="DHATEWI"/>
<gene>
    <name evidence="11" type="primary">LOC108275521</name>
</gene>
<proteinExistence type="predicted"/>
<organism evidence="10 11">
    <name type="scientific">Ictalurus punctatus</name>
    <name type="common">Channel catfish</name>
    <name type="synonym">Silurus punctatus</name>
    <dbReference type="NCBI Taxonomy" id="7998"/>
    <lineage>
        <taxon>Eukaryota</taxon>
        <taxon>Metazoa</taxon>
        <taxon>Chordata</taxon>
        <taxon>Craniata</taxon>
        <taxon>Vertebrata</taxon>
        <taxon>Euteleostomi</taxon>
        <taxon>Actinopterygii</taxon>
        <taxon>Neopterygii</taxon>
        <taxon>Teleostei</taxon>
        <taxon>Ostariophysi</taxon>
        <taxon>Siluriformes</taxon>
        <taxon>Ictaluridae</taxon>
        <taxon>Ictalurus</taxon>
    </lineage>
</organism>
<evidence type="ECO:0000313" key="11">
    <source>
        <dbReference type="RefSeq" id="XP_017341876.1"/>
    </source>
</evidence>
<dbReference type="PRINTS" id="PR01568">
    <property type="entry name" value="LYMPHOTACTNR"/>
</dbReference>
<evidence type="ECO:0000256" key="2">
    <source>
        <dbReference type="ARBA" id="ARBA00022692"/>
    </source>
</evidence>
<feature type="transmembrane region" description="Helical" evidence="8">
    <location>
        <begin position="151"/>
        <end position="168"/>
    </location>
</feature>
<reference evidence="10" key="1">
    <citation type="journal article" date="2016" name="Nat. Commun.">
        <title>The channel catfish genome sequence provides insights into the evolution of scale formation in teleosts.</title>
        <authorList>
            <person name="Liu Z."/>
            <person name="Liu S."/>
            <person name="Yao J."/>
            <person name="Bao L."/>
            <person name="Zhang J."/>
            <person name="Li Y."/>
            <person name="Jiang C."/>
            <person name="Sun L."/>
            <person name="Wang R."/>
            <person name="Zhang Y."/>
            <person name="Zhou T."/>
            <person name="Zeng Q."/>
            <person name="Fu Q."/>
            <person name="Gao S."/>
            <person name="Li N."/>
            <person name="Koren S."/>
            <person name="Jiang Y."/>
            <person name="Zimin A."/>
            <person name="Xu P."/>
            <person name="Phillippy A.M."/>
            <person name="Geng X."/>
            <person name="Song L."/>
            <person name="Sun F."/>
            <person name="Li C."/>
            <person name="Wang X."/>
            <person name="Chen A."/>
            <person name="Jin Y."/>
            <person name="Yuan Z."/>
            <person name="Yang Y."/>
            <person name="Tan S."/>
            <person name="Peatman E."/>
            <person name="Lu J."/>
            <person name="Qin Z."/>
            <person name="Dunham R."/>
            <person name="Li Z."/>
            <person name="Sonstegard T."/>
            <person name="Feng J."/>
            <person name="Danzmann R.G."/>
            <person name="Schroeder S."/>
            <person name="Scheffler B."/>
            <person name="Duke M.V."/>
            <person name="Ballard L."/>
            <person name="Kucuktas H."/>
            <person name="Kaltenboeck L."/>
            <person name="Liu H."/>
            <person name="Armbruster J."/>
            <person name="Xie Y."/>
            <person name="Kirby M.L."/>
            <person name="Tian Y."/>
            <person name="Flanagan M.E."/>
            <person name="Mu W."/>
            <person name="Waldbieser G.C."/>
        </authorList>
    </citation>
    <scope>NUCLEOTIDE SEQUENCE [LARGE SCALE GENOMIC DNA]</scope>
    <source>
        <strain evidence="10">SDA103</strain>
    </source>
</reference>
<dbReference type="PRINTS" id="PR00237">
    <property type="entry name" value="GPCRRHODOPSN"/>
</dbReference>
<dbReference type="KEGG" id="ipu:108275521"/>
<evidence type="ECO:0000256" key="4">
    <source>
        <dbReference type="ARBA" id="ARBA00023040"/>
    </source>
</evidence>
<dbReference type="GO" id="GO:0007204">
    <property type="term" value="P:positive regulation of cytosolic calcium ion concentration"/>
    <property type="evidence" value="ECO:0007669"/>
    <property type="project" value="TreeGrafter"/>
</dbReference>
<dbReference type="RefSeq" id="XP_017341876.1">
    <property type="nucleotide sequence ID" value="XM_017486387.3"/>
</dbReference>
<dbReference type="InterPro" id="IPR005393">
    <property type="entry name" value="Chemokine_XCR1"/>
</dbReference>
<evidence type="ECO:0000256" key="6">
    <source>
        <dbReference type="ARBA" id="ARBA00023170"/>
    </source>
</evidence>
<dbReference type="Pfam" id="PF00001">
    <property type="entry name" value="7tm_1"/>
    <property type="match status" value="1"/>
</dbReference>
<feature type="transmembrane region" description="Helical" evidence="8">
    <location>
        <begin position="188"/>
        <end position="214"/>
    </location>
</feature>
<evidence type="ECO:0000259" key="9">
    <source>
        <dbReference type="PROSITE" id="PS50262"/>
    </source>
</evidence>
<feature type="transmembrane region" description="Helical" evidence="8">
    <location>
        <begin position="268"/>
        <end position="291"/>
    </location>
</feature>
<keyword evidence="5 8" id="KW-0472">Membrane</keyword>
<feature type="transmembrane region" description="Helical" evidence="8">
    <location>
        <begin position="75"/>
        <end position="101"/>
    </location>
</feature>
<keyword evidence="6 11" id="KW-0675">Receptor</keyword>
<dbReference type="PROSITE" id="PS50262">
    <property type="entry name" value="G_PROTEIN_RECEP_F1_2"/>
    <property type="match status" value="1"/>
</dbReference>
<dbReference type="OrthoDB" id="8930369at2759"/>
<dbReference type="Proteomes" id="UP000221080">
    <property type="component" value="Chromosome 15"/>
</dbReference>
<dbReference type="AlphaFoldDB" id="A0A2D0SHB6"/>
<protein>
    <submittedName>
        <fullName evidence="11">Chemokine XC receptor 1</fullName>
    </submittedName>
</protein>
<sequence length="325" mass="37506">MENITLRKIPNGDEYSDYMQYYTYFYEEQNRNSFMDISVLPATIILCIVIILSLIGNTLVVVISVFYMRLRSVTCIFILNLALSDLLFTVGLPFWVCGYIWGWTFREATCKVIHFVFSAGFYSSMVFLVLMSIQRYMAVVHPLSRWKKGRCFTCIVVCAWVVSILAALPDTVHTVAYPESGGCMYSSVTALVAIQYEYIIVFVCAFLVMAFCYIRILQTIFKSLTNRRHRTTGLAFFLVATFFICWAPYNIMNFLMTLTELQNLKYIYAFYICTLLASTQCCLYPVIYGLFGLKFRKSAWEIFQRRATLNSEQIGIGERQSDSCV</sequence>
<evidence type="ECO:0000256" key="1">
    <source>
        <dbReference type="ARBA" id="ARBA00004370"/>
    </source>
</evidence>
<name>A0A2D0SHB6_ICTPU</name>